<dbReference type="Gene3D" id="1.20.1270.10">
    <property type="match status" value="1"/>
</dbReference>
<protein>
    <submittedName>
        <fullName evidence="2">Uncharacterized protein</fullName>
    </submittedName>
</protein>
<dbReference type="Proteomes" id="UP000236291">
    <property type="component" value="Unassembled WGS sequence"/>
</dbReference>
<dbReference type="InterPro" id="IPR029048">
    <property type="entry name" value="HSP70_C_sf"/>
</dbReference>
<dbReference type="AlphaFoldDB" id="A0A2K3KMK2"/>
<reference evidence="2 3" key="1">
    <citation type="journal article" date="2014" name="Am. J. Bot.">
        <title>Genome assembly and annotation for red clover (Trifolium pratense; Fabaceae).</title>
        <authorList>
            <person name="Istvanek J."/>
            <person name="Jaros M."/>
            <person name="Krenek A."/>
            <person name="Repkova J."/>
        </authorList>
    </citation>
    <scope>NUCLEOTIDE SEQUENCE [LARGE SCALE GENOMIC DNA]</scope>
    <source>
        <strain evidence="3">cv. Tatra</strain>
        <tissue evidence="2">Young leaves</tissue>
    </source>
</reference>
<organism evidence="2 3">
    <name type="scientific">Trifolium pratense</name>
    <name type="common">Red clover</name>
    <dbReference type="NCBI Taxonomy" id="57577"/>
    <lineage>
        <taxon>Eukaryota</taxon>
        <taxon>Viridiplantae</taxon>
        <taxon>Streptophyta</taxon>
        <taxon>Embryophyta</taxon>
        <taxon>Tracheophyta</taxon>
        <taxon>Spermatophyta</taxon>
        <taxon>Magnoliopsida</taxon>
        <taxon>eudicotyledons</taxon>
        <taxon>Gunneridae</taxon>
        <taxon>Pentapetalae</taxon>
        <taxon>rosids</taxon>
        <taxon>fabids</taxon>
        <taxon>Fabales</taxon>
        <taxon>Fabaceae</taxon>
        <taxon>Papilionoideae</taxon>
        <taxon>50 kb inversion clade</taxon>
        <taxon>NPAAA clade</taxon>
        <taxon>Hologalegina</taxon>
        <taxon>IRL clade</taxon>
        <taxon>Trifolieae</taxon>
        <taxon>Trifolium</taxon>
    </lineage>
</organism>
<feature type="non-terminal residue" evidence="2">
    <location>
        <position position="70"/>
    </location>
</feature>
<proteinExistence type="predicted"/>
<evidence type="ECO:0000313" key="2">
    <source>
        <dbReference type="EMBL" id="PNX67482.1"/>
    </source>
</evidence>
<reference evidence="2 3" key="2">
    <citation type="journal article" date="2017" name="Front. Plant Sci.">
        <title>Gene Classification and Mining of Molecular Markers Useful in Red Clover (Trifolium pratense) Breeding.</title>
        <authorList>
            <person name="Istvanek J."/>
            <person name="Dluhosova J."/>
            <person name="Dluhos P."/>
            <person name="Patkova L."/>
            <person name="Nedelnik J."/>
            <person name="Repkova J."/>
        </authorList>
    </citation>
    <scope>NUCLEOTIDE SEQUENCE [LARGE SCALE GENOMIC DNA]</scope>
    <source>
        <strain evidence="3">cv. Tatra</strain>
        <tissue evidence="2">Young leaves</tissue>
    </source>
</reference>
<evidence type="ECO:0000313" key="3">
    <source>
        <dbReference type="Proteomes" id="UP000236291"/>
    </source>
</evidence>
<feature type="region of interest" description="Disordered" evidence="1">
    <location>
        <begin position="46"/>
        <end position="70"/>
    </location>
</feature>
<comment type="caution">
    <text evidence="2">The sequence shown here is derived from an EMBL/GenBank/DDBJ whole genome shotgun (WGS) entry which is preliminary data.</text>
</comment>
<name>A0A2K3KMK2_TRIPR</name>
<gene>
    <name evidence="2" type="ORF">L195_g063537</name>
</gene>
<dbReference type="EMBL" id="ASHM01210296">
    <property type="protein sequence ID" value="PNX67482.1"/>
    <property type="molecule type" value="Genomic_DNA"/>
</dbReference>
<evidence type="ECO:0000256" key="1">
    <source>
        <dbReference type="SAM" id="MobiDB-lite"/>
    </source>
</evidence>
<feature type="compositionally biased region" description="Basic and acidic residues" evidence="1">
    <location>
        <begin position="46"/>
        <end position="58"/>
    </location>
</feature>
<accession>A0A2K3KMK2</accession>
<sequence length="70" mass="8079">MEEIEMMVVVAERYNAEDDVHKENVEAKNALGQEVERYCSTKDAADQHLEAEKYDSTKDSPYLRLEGQVE</sequence>